<dbReference type="PANTHER" id="PTHR43198:SF2">
    <property type="entry name" value="SI:CH1073-67J19.1-RELATED"/>
    <property type="match status" value="1"/>
</dbReference>
<dbReference type="STRING" id="945553.A0A0D2MED1"/>
<name>A0A0D2MED1_HYPSF</name>
<sequence>MSQSEDVREVLTSVATGALLEAQADAERSGKLIFRDEWKPTPRFRSSTTQLTSPPAGQSPPWISLRNYLGLYSLETTNLAEEEARSPKPASAPAPASEPATEPVSAPPPKHADVPVSSTSFEIKPQPKGAVAKLLRDNENVYNKLINHPFPNSLGDGTASLDGFRYYMIQDTKYLELCARLKMLAVARSPDFKAIEDFDPRHKSSLEYVKQSKEFLSSWLGVPESIISTTPRDKCLNASEKHYIKSTQDEDAWLAYYVVLLPCVLAYWKIAERLMDSPSTVRNTVYFPTWIENNYDRHSADKYIKFLNENIETQGGDIDRWSSIFGTACQLEVDIFDTGRQAPKPYMIVPDGIYSIQNFSANKVVVIANQDIKNVDPELSVIAVNKTGGEDETVIGDTILFVYLELTYRV</sequence>
<dbReference type="PANTHER" id="PTHR43198">
    <property type="entry name" value="BIFUNCTIONAL TH2 PROTEIN"/>
    <property type="match status" value="1"/>
</dbReference>
<dbReference type="GO" id="GO:0006772">
    <property type="term" value="P:thiamine metabolic process"/>
    <property type="evidence" value="ECO:0007669"/>
    <property type="project" value="UniProtKB-ARBA"/>
</dbReference>
<feature type="compositionally biased region" description="Basic and acidic residues" evidence="1">
    <location>
        <begin position="25"/>
        <end position="40"/>
    </location>
</feature>
<dbReference type="GO" id="GO:0005829">
    <property type="term" value="C:cytosol"/>
    <property type="evidence" value="ECO:0007669"/>
    <property type="project" value="TreeGrafter"/>
</dbReference>
<dbReference type="InterPro" id="IPR004305">
    <property type="entry name" value="Thiaminase-2/PQQC"/>
</dbReference>
<organism evidence="3 4">
    <name type="scientific">Hypholoma sublateritium (strain FD-334 SS-4)</name>
    <dbReference type="NCBI Taxonomy" id="945553"/>
    <lineage>
        <taxon>Eukaryota</taxon>
        <taxon>Fungi</taxon>
        <taxon>Dikarya</taxon>
        <taxon>Basidiomycota</taxon>
        <taxon>Agaricomycotina</taxon>
        <taxon>Agaricomycetes</taxon>
        <taxon>Agaricomycetidae</taxon>
        <taxon>Agaricales</taxon>
        <taxon>Agaricineae</taxon>
        <taxon>Strophariaceae</taxon>
        <taxon>Hypholoma</taxon>
    </lineage>
</organism>
<feature type="domain" description="Thiaminase-2/PQQC" evidence="2">
    <location>
        <begin position="141"/>
        <end position="336"/>
    </location>
</feature>
<evidence type="ECO:0000259" key="2">
    <source>
        <dbReference type="Pfam" id="PF03070"/>
    </source>
</evidence>
<dbReference type="Pfam" id="PF03070">
    <property type="entry name" value="TENA_THI-4"/>
    <property type="match status" value="1"/>
</dbReference>
<evidence type="ECO:0000313" key="3">
    <source>
        <dbReference type="EMBL" id="KJA21943.1"/>
    </source>
</evidence>
<feature type="region of interest" description="Disordered" evidence="1">
    <location>
        <begin position="25"/>
        <end position="59"/>
    </location>
</feature>
<dbReference type="EMBL" id="KN817554">
    <property type="protein sequence ID" value="KJA21943.1"/>
    <property type="molecule type" value="Genomic_DNA"/>
</dbReference>
<dbReference type="InterPro" id="IPR050967">
    <property type="entry name" value="Thiamine_Salvage_TenA"/>
</dbReference>
<accession>A0A0D2MED1</accession>
<feature type="compositionally biased region" description="Polar residues" evidence="1">
    <location>
        <begin position="44"/>
        <end position="56"/>
    </location>
</feature>
<feature type="region of interest" description="Disordered" evidence="1">
    <location>
        <begin position="80"/>
        <end position="122"/>
    </location>
</feature>
<dbReference type="CDD" id="cd19359">
    <property type="entry name" value="TenA_C_Bt3146-like"/>
    <property type="match status" value="1"/>
</dbReference>
<dbReference type="Gene3D" id="1.20.910.10">
    <property type="entry name" value="Heme oxygenase-like"/>
    <property type="match status" value="1"/>
</dbReference>
<dbReference type="OrthoDB" id="3051059at2759"/>
<evidence type="ECO:0000256" key="1">
    <source>
        <dbReference type="SAM" id="MobiDB-lite"/>
    </source>
</evidence>
<protein>
    <recommendedName>
        <fullName evidence="2">Thiaminase-2/PQQC domain-containing protein</fullName>
    </recommendedName>
</protein>
<dbReference type="InterPro" id="IPR016084">
    <property type="entry name" value="Haem_Oase-like_multi-hlx"/>
</dbReference>
<gene>
    <name evidence="3" type="ORF">HYPSUDRAFT_676774</name>
</gene>
<proteinExistence type="predicted"/>
<dbReference type="Proteomes" id="UP000054270">
    <property type="component" value="Unassembled WGS sequence"/>
</dbReference>
<dbReference type="SUPFAM" id="SSF48613">
    <property type="entry name" value="Heme oxygenase-like"/>
    <property type="match status" value="1"/>
</dbReference>
<keyword evidence="4" id="KW-1185">Reference proteome</keyword>
<dbReference type="AlphaFoldDB" id="A0A0D2MED1"/>
<reference evidence="4" key="1">
    <citation type="submission" date="2014-04" db="EMBL/GenBank/DDBJ databases">
        <title>Evolutionary Origins and Diversification of the Mycorrhizal Mutualists.</title>
        <authorList>
            <consortium name="DOE Joint Genome Institute"/>
            <consortium name="Mycorrhizal Genomics Consortium"/>
            <person name="Kohler A."/>
            <person name="Kuo A."/>
            <person name="Nagy L.G."/>
            <person name="Floudas D."/>
            <person name="Copeland A."/>
            <person name="Barry K.W."/>
            <person name="Cichocki N."/>
            <person name="Veneault-Fourrey C."/>
            <person name="LaButti K."/>
            <person name="Lindquist E.A."/>
            <person name="Lipzen A."/>
            <person name="Lundell T."/>
            <person name="Morin E."/>
            <person name="Murat C."/>
            <person name="Riley R."/>
            <person name="Ohm R."/>
            <person name="Sun H."/>
            <person name="Tunlid A."/>
            <person name="Henrissat B."/>
            <person name="Grigoriev I.V."/>
            <person name="Hibbett D.S."/>
            <person name="Martin F."/>
        </authorList>
    </citation>
    <scope>NUCLEOTIDE SEQUENCE [LARGE SCALE GENOMIC DNA]</scope>
    <source>
        <strain evidence="4">FD-334 SS-4</strain>
    </source>
</reference>
<evidence type="ECO:0000313" key="4">
    <source>
        <dbReference type="Proteomes" id="UP000054270"/>
    </source>
</evidence>
<feature type="compositionally biased region" description="Low complexity" evidence="1">
    <location>
        <begin position="87"/>
        <end position="104"/>
    </location>
</feature>